<dbReference type="Proteomes" id="UP000434957">
    <property type="component" value="Unassembled WGS sequence"/>
</dbReference>
<evidence type="ECO:0000313" key="2">
    <source>
        <dbReference type="EMBL" id="KAE9262283.1"/>
    </source>
</evidence>
<dbReference type="EMBL" id="QXFT01009730">
    <property type="protein sequence ID" value="KAE9262283.1"/>
    <property type="molecule type" value="Genomic_DNA"/>
</dbReference>
<proteinExistence type="predicted"/>
<feature type="region of interest" description="Disordered" evidence="1">
    <location>
        <begin position="73"/>
        <end position="103"/>
    </location>
</feature>
<dbReference type="AlphaFoldDB" id="A0A6A4AUB5"/>
<protein>
    <submittedName>
        <fullName evidence="2">Uncharacterized protein</fullName>
    </submittedName>
</protein>
<feature type="compositionally biased region" description="Low complexity" evidence="1">
    <location>
        <begin position="175"/>
        <end position="186"/>
    </location>
</feature>
<feature type="compositionally biased region" description="Polar residues" evidence="1">
    <location>
        <begin position="83"/>
        <end position="94"/>
    </location>
</feature>
<accession>A0A6A4AUB5</accession>
<evidence type="ECO:0000256" key="1">
    <source>
        <dbReference type="SAM" id="MobiDB-lite"/>
    </source>
</evidence>
<evidence type="ECO:0000313" key="3">
    <source>
        <dbReference type="Proteomes" id="UP000434957"/>
    </source>
</evidence>
<reference evidence="2 3" key="1">
    <citation type="submission" date="2018-08" db="EMBL/GenBank/DDBJ databases">
        <title>Genomic investigation of the strawberry pathogen Phytophthora fragariae indicates pathogenicity is determined by transcriptional variation in three key races.</title>
        <authorList>
            <person name="Adams T.M."/>
            <person name="Armitage A.D."/>
            <person name="Sobczyk M.K."/>
            <person name="Bates H.J."/>
            <person name="Dunwell J.M."/>
            <person name="Nellist C.F."/>
            <person name="Harrison R.J."/>
        </authorList>
    </citation>
    <scope>NUCLEOTIDE SEQUENCE [LARGE SCALE GENOMIC DNA]</scope>
    <source>
        <strain evidence="2 3">SCRP333</strain>
    </source>
</reference>
<sequence>MMETDAASQNAVMATGKGIVTINATDVKTVVDVAAKIANAESPWPMPALRTSGPPSMNVAPVTKPTSTIPLAKGATGMPQPSRRPTQARITSTLERPPSRNVHRTGEARAVLARTRLRDPLGELILGDIRPVAMSPVNVGGTARAALVVLTAMTLTSAGDDASSASKCTTWETVNSSNDSRNSPSS</sequence>
<gene>
    <name evidence="2" type="ORF">PR003_g33596</name>
</gene>
<comment type="caution">
    <text evidence="2">The sequence shown here is derived from an EMBL/GenBank/DDBJ whole genome shotgun (WGS) entry which is preliminary data.</text>
</comment>
<name>A0A6A4AUB5_9STRA</name>
<keyword evidence="3" id="KW-1185">Reference proteome</keyword>
<feature type="region of interest" description="Disordered" evidence="1">
    <location>
        <begin position="158"/>
        <end position="186"/>
    </location>
</feature>
<organism evidence="2 3">
    <name type="scientific">Phytophthora rubi</name>
    <dbReference type="NCBI Taxonomy" id="129364"/>
    <lineage>
        <taxon>Eukaryota</taxon>
        <taxon>Sar</taxon>
        <taxon>Stramenopiles</taxon>
        <taxon>Oomycota</taxon>
        <taxon>Peronosporomycetes</taxon>
        <taxon>Peronosporales</taxon>
        <taxon>Peronosporaceae</taxon>
        <taxon>Phytophthora</taxon>
    </lineage>
</organism>
<feature type="compositionally biased region" description="Polar residues" evidence="1">
    <location>
        <begin position="158"/>
        <end position="174"/>
    </location>
</feature>